<proteinExistence type="predicted"/>
<dbReference type="STRING" id="907931.GCA_000165675_00974"/>
<sequence length="143" mass="16629">MTDITLLIGNTLADIDPDMIIYRDKQENGAYETPCYLIQRLPVTIGSSIGHHEHRMYTYDLVYMPAEDSRKKLSDIDLKSELLMEKFKLIQPNFARLWHRSLNIVDDVLHFQFDIYVQDHVSDDGPKMNNNLIYEGGLLNGNR</sequence>
<dbReference type="EMBL" id="PUFI01000014">
    <property type="protein sequence ID" value="TDG68070.1"/>
    <property type="molecule type" value="Genomic_DNA"/>
</dbReference>
<dbReference type="InterPro" id="IPR049254">
    <property type="entry name" value="Phage_tail_terminator"/>
</dbReference>
<reference evidence="1 2" key="1">
    <citation type="journal article" date="2019" name="Appl. Microbiol. Biotechnol.">
        <title>Uncovering carbohydrate metabolism through a genotype-phenotype association study of 56 lactic acid bacteria genomes.</title>
        <authorList>
            <person name="Buron-Moles G."/>
            <person name="Chailyan A."/>
            <person name="Dolejs I."/>
            <person name="Forster J."/>
            <person name="Miks M.H."/>
        </authorList>
    </citation>
    <scope>NUCLEOTIDE SEQUENCE [LARGE SCALE GENOMIC DNA]</scope>
    <source>
        <strain evidence="1 2">ATCC 700006</strain>
    </source>
</reference>
<dbReference type="Pfam" id="PF20765">
    <property type="entry name" value="Phage_tail_terminator_8"/>
    <property type="match status" value="1"/>
</dbReference>
<gene>
    <name evidence="1" type="ORF">C5L23_000376</name>
</gene>
<dbReference type="AlphaFoldDB" id="A0A4R5N8W6"/>
<evidence type="ECO:0000313" key="2">
    <source>
        <dbReference type="Proteomes" id="UP000295681"/>
    </source>
</evidence>
<name>A0A4R5N8W6_9LACO</name>
<dbReference type="Proteomes" id="UP000295681">
    <property type="component" value="Unassembled WGS sequence"/>
</dbReference>
<organism evidence="1 2">
    <name type="scientific">Leuconostoc fallax</name>
    <dbReference type="NCBI Taxonomy" id="1251"/>
    <lineage>
        <taxon>Bacteria</taxon>
        <taxon>Bacillati</taxon>
        <taxon>Bacillota</taxon>
        <taxon>Bacilli</taxon>
        <taxon>Lactobacillales</taxon>
        <taxon>Lactobacillaceae</taxon>
        <taxon>Leuconostoc</taxon>
    </lineage>
</organism>
<comment type="caution">
    <text evidence="1">The sequence shown here is derived from an EMBL/GenBank/DDBJ whole genome shotgun (WGS) entry which is preliminary data.</text>
</comment>
<dbReference type="RefSeq" id="WP_133264389.1">
    <property type="nucleotide sequence ID" value="NZ_PUFI01000014.1"/>
</dbReference>
<keyword evidence="2" id="KW-1185">Reference proteome</keyword>
<accession>A0A4R5N8W6</accession>
<protein>
    <submittedName>
        <fullName evidence="1">Uncharacterized protein</fullName>
    </submittedName>
</protein>
<evidence type="ECO:0000313" key="1">
    <source>
        <dbReference type="EMBL" id="TDG68070.1"/>
    </source>
</evidence>